<dbReference type="PANTHER" id="PTHR39175">
    <property type="entry name" value="FAMILY PROTEIN, PUTATIVE (AFU_ORTHOLOGUE AFUA_3G15060)-RELATED"/>
    <property type="match status" value="1"/>
</dbReference>
<dbReference type="Gene3D" id="3.40.50.150">
    <property type="entry name" value="Vaccinia Virus protein VP39"/>
    <property type="match status" value="1"/>
</dbReference>
<reference evidence="2 3" key="1">
    <citation type="submission" date="2019-04" db="EMBL/GenBank/DDBJ databases">
        <title>Whole genome sequencing of Brevibacillus sp. TGS2-1.</title>
        <authorList>
            <person name="Choi A."/>
        </authorList>
    </citation>
    <scope>NUCLEOTIDE SEQUENCE [LARGE SCALE GENOMIC DNA]</scope>
    <source>
        <strain evidence="2 3">TGS2-1</strain>
    </source>
</reference>
<dbReference type="InterPro" id="IPR037523">
    <property type="entry name" value="VOC_core"/>
</dbReference>
<dbReference type="InterPro" id="IPR029068">
    <property type="entry name" value="Glyas_Bleomycin-R_OHBP_Dase"/>
</dbReference>
<dbReference type="PROSITE" id="PS51819">
    <property type="entry name" value="VOC"/>
    <property type="match status" value="1"/>
</dbReference>
<dbReference type="CDD" id="cd02440">
    <property type="entry name" value="AdoMet_MTases"/>
    <property type="match status" value="1"/>
</dbReference>
<dbReference type="PANTHER" id="PTHR39175:SF1">
    <property type="entry name" value="FAMILY PROTEIN, PUTATIVE (AFU_ORTHOLOGUE AFUA_3G15060)-RELATED"/>
    <property type="match status" value="1"/>
</dbReference>
<dbReference type="SUPFAM" id="SSF53335">
    <property type="entry name" value="S-adenosyl-L-methionine-dependent methyltransferases"/>
    <property type="match status" value="1"/>
</dbReference>
<evidence type="ECO:0000313" key="2">
    <source>
        <dbReference type="EMBL" id="TKI59317.1"/>
    </source>
</evidence>
<dbReference type="Proteomes" id="UP000307841">
    <property type="component" value="Unassembled WGS sequence"/>
</dbReference>
<protein>
    <submittedName>
        <fullName evidence="2">Methyltransferase domain-containing protein</fullName>
    </submittedName>
</protein>
<name>A0A4U2YEG4_9BACL</name>
<sequence length="391" mass="44221">MMKNEEIKQAVQAQFGKNAEQYVQSKTHAKGSDLDLMVEWIQPREKWRALDIATGGGHVARTLAPHVSLVVATDLTRPMLMAAAEANDKALVHNVMYVQADAESLPFLDESFEIVTCRIAAHHFPDPAAFVREVSRVLSPGGLFLFIDNVSPEELSLSGFINEVEKTRDPSHVRCLSVSEWGALFEANGLPVQKQRERKKRFEFLPWVQRTSESSQQEEDVEKLLLHATDEQKEYLGLTTKEGRVMTHQIDEWMVLCKKEEDKKTMTTKHEWIGLDHVQLAAPAGTEDVARKFFGELLGMPEVPKPAKLLVRGGIWFQCGAQMIHIGVEEGFIPAKKAHPAFLVQNIGSLMEHLQANGISFRIDEEIPHLIRFFTEDPFGNRLEFMEAKQE</sequence>
<dbReference type="InterPro" id="IPR013216">
    <property type="entry name" value="Methyltransf_11"/>
</dbReference>
<keyword evidence="2" id="KW-0489">Methyltransferase</keyword>
<evidence type="ECO:0000313" key="3">
    <source>
        <dbReference type="Proteomes" id="UP000307841"/>
    </source>
</evidence>
<keyword evidence="2" id="KW-0808">Transferase</keyword>
<dbReference type="InterPro" id="IPR029063">
    <property type="entry name" value="SAM-dependent_MTases_sf"/>
</dbReference>
<keyword evidence="3" id="KW-1185">Reference proteome</keyword>
<feature type="domain" description="VOC" evidence="1">
    <location>
        <begin position="274"/>
        <end position="388"/>
    </location>
</feature>
<dbReference type="GO" id="GO:0032259">
    <property type="term" value="P:methylation"/>
    <property type="evidence" value="ECO:0007669"/>
    <property type="project" value="UniProtKB-KW"/>
</dbReference>
<organism evidence="2 3">
    <name type="scientific">Brevibacillus antibioticus</name>
    <dbReference type="NCBI Taxonomy" id="2570228"/>
    <lineage>
        <taxon>Bacteria</taxon>
        <taxon>Bacillati</taxon>
        <taxon>Bacillota</taxon>
        <taxon>Bacilli</taxon>
        <taxon>Bacillales</taxon>
        <taxon>Paenibacillaceae</taxon>
        <taxon>Brevibacillus</taxon>
    </lineage>
</organism>
<proteinExistence type="predicted"/>
<dbReference type="OrthoDB" id="43862at2"/>
<dbReference type="Pfam" id="PF08241">
    <property type="entry name" value="Methyltransf_11"/>
    <property type="match status" value="1"/>
</dbReference>
<dbReference type="AlphaFoldDB" id="A0A4U2YEG4"/>
<evidence type="ECO:0000259" key="1">
    <source>
        <dbReference type="PROSITE" id="PS51819"/>
    </source>
</evidence>
<accession>A0A4U2YEG4</accession>
<dbReference type="EMBL" id="SZNK01000001">
    <property type="protein sequence ID" value="TKI59317.1"/>
    <property type="molecule type" value="Genomic_DNA"/>
</dbReference>
<dbReference type="GO" id="GO:0008757">
    <property type="term" value="F:S-adenosylmethionine-dependent methyltransferase activity"/>
    <property type="evidence" value="ECO:0007669"/>
    <property type="project" value="InterPro"/>
</dbReference>
<comment type="caution">
    <text evidence="2">The sequence shown here is derived from an EMBL/GenBank/DDBJ whole genome shotgun (WGS) entry which is preliminary data.</text>
</comment>
<gene>
    <name evidence="2" type="ORF">E8L90_10975</name>
</gene>
<dbReference type="SUPFAM" id="SSF54593">
    <property type="entry name" value="Glyoxalase/Bleomycin resistance protein/Dihydroxybiphenyl dioxygenase"/>
    <property type="match status" value="1"/>
</dbReference>
<dbReference type="Gene3D" id="3.10.180.10">
    <property type="entry name" value="2,3-Dihydroxybiphenyl 1,2-Dioxygenase, domain 1"/>
    <property type="match status" value="1"/>
</dbReference>